<evidence type="ECO:0000256" key="8">
    <source>
        <dbReference type="ARBA" id="ARBA00037071"/>
    </source>
</evidence>
<dbReference type="SUPFAM" id="SSF54534">
    <property type="entry name" value="FKBP-like"/>
    <property type="match status" value="1"/>
</dbReference>
<comment type="function">
    <text evidence="8">Also involved in hydrogenase metallocenter assembly, probably by participating in the nickel insertion step. This function in hydrogenase biosynthesis requires chaperone activity and the presence of the metal-binding domain, but not PPIase activity.</text>
</comment>
<keyword evidence="6" id="KW-0143">Chaperone</keyword>
<proteinExistence type="inferred from homology"/>
<evidence type="ECO:0000256" key="3">
    <source>
        <dbReference type="ARBA" id="ARBA00006577"/>
    </source>
</evidence>
<evidence type="ECO:0000256" key="7">
    <source>
        <dbReference type="ARBA" id="ARBA00023235"/>
    </source>
</evidence>
<feature type="domain" description="PPIase FKBP-type" evidence="11">
    <location>
        <begin position="9"/>
        <end position="83"/>
    </location>
</feature>
<dbReference type="Pfam" id="PF00254">
    <property type="entry name" value="FKBP_C"/>
    <property type="match status" value="1"/>
</dbReference>
<dbReference type="Proteomes" id="UP000830055">
    <property type="component" value="Chromosome"/>
</dbReference>
<comment type="subcellular location">
    <subcellularLocation>
        <location evidence="2">Cytoplasm</location>
    </subcellularLocation>
</comment>
<sequence>MTKAKVTQHDRITLAVIGKLDNGALFYEVTPQEPLVVELGDNQLPPSVETALIGMRVGETRKIRIDPDEGYGPRLKDLLHEVPRPTIEKRLKPKSGMVISQQVERDGKKCVVPATIIEVNDETVVIDYNHPLAGHHLTYELTVLAIEEPA</sequence>
<dbReference type="EMBL" id="AP025516">
    <property type="protein sequence ID" value="BDD87308.1"/>
    <property type="molecule type" value="Genomic_DNA"/>
</dbReference>
<evidence type="ECO:0000256" key="2">
    <source>
        <dbReference type="ARBA" id="ARBA00004496"/>
    </source>
</evidence>
<evidence type="ECO:0000259" key="11">
    <source>
        <dbReference type="PROSITE" id="PS50059"/>
    </source>
</evidence>
<evidence type="ECO:0000256" key="10">
    <source>
        <dbReference type="RuleBase" id="RU003915"/>
    </source>
</evidence>
<gene>
    <name evidence="12" type="ORF">DPPLL_16730</name>
</gene>
<dbReference type="PROSITE" id="PS50059">
    <property type="entry name" value="FKBP_PPIASE"/>
    <property type="match status" value="1"/>
</dbReference>
<keyword evidence="7 9" id="KW-0413">Isomerase</keyword>
<evidence type="ECO:0000256" key="4">
    <source>
        <dbReference type="ARBA" id="ARBA00022490"/>
    </source>
</evidence>
<accession>A0ABM7W8J5</accession>
<organism evidence="12 13">
    <name type="scientific">Desulfofustis limnaeus</name>
    <dbReference type="NCBI Taxonomy" id="2740163"/>
    <lineage>
        <taxon>Bacteria</taxon>
        <taxon>Pseudomonadati</taxon>
        <taxon>Thermodesulfobacteriota</taxon>
        <taxon>Desulfobulbia</taxon>
        <taxon>Desulfobulbales</taxon>
        <taxon>Desulfocapsaceae</taxon>
        <taxon>Desulfofustis</taxon>
    </lineage>
</organism>
<keyword evidence="5 9" id="KW-0697">Rotamase</keyword>
<dbReference type="EC" id="5.2.1.8" evidence="10"/>
<dbReference type="RefSeq" id="WP_284154342.1">
    <property type="nucleotide sequence ID" value="NZ_AP025516.1"/>
</dbReference>
<evidence type="ECO:0000313" key="12">
    <source>
        <dbReference type="EMBL" id="BDD87308.1"/>
    </source>
</evidence>
<comment type="similarity">
    <text evidence="3 10">Belongs to the FKBP-type PPIase family.</text>
</comment>
<dbReference type="InterPro" id="IPR001179">
    <property type="entry name" value="PPIase_FKBP_dom"/>
</dbReference>
<dbReference type="GO" id="GO:0016853">
    <property type="term" value="F:isomerase activity"/>
    <property type="evidence" value="ECO:0007669"/>
    <property type="project" value="UniProtKB-KW"/>
</dbReference>
<comment type="catalytic activity">
    <reaction evidence="1 9 10">
        <text>[protein]-peptidylproline (omega=180) = [protein]-peptidylproline (omega=0)</text>
        <dbReference type="Rhea" id="RHEA:16237"/>
        <dbReference type="Rhea" id="RHEA-COMP:10747"/>
        <dbReference type="Rhea" id="RHEA-COMP:10748"/>
        <dbReference type="ChEBI" id="CHEBI:83833"/>
        <dbReference type="ChEBI" id="CHEBI:83834"/>
        <dbReference type="EC" id="5.2.1.8"/>
    </reaction>
</comment>
<name>A0ABM7W8J5_9BACT</name>
<protein>
    <recommendedName>
        <fullName evidence="10">Peptidyl-prolyl cis-trans isomerase</fullName>
        <ecNumber evidence="10">5.2.1.8</ecNumber>
    </recommendedName>
</protein>
<evidence type="ECO:0000256" key="5">
    <source>
        <dbReference type="ARBA" id="ARBA00023110"/>
    </source>
</evidence>
<dbReference type="InterPro" id="IPR046357">
    <property type="entry name" value="PPIase_dom_sf"/>
</dbReference>
<evidence type="ECO:0000256" key="9">
    <source>
        <dbReference type="PROSITE-ProRule" id="PRU00277"/>
    </source>
</evidence>
<evidence type="ECO:0000313" key="13">
    <source>
        <dbReference type="Proteomes" id="UP000830055"/>
    </source>
</evidence>
<reference evidence="12 13" key="1">
    <citation type="submission" date="2022-01" db="EMBL/GenBank/DDBJ databases">
        <title>Desulfofustis limnae sp. nov., a novel mesophilic sulfate-reducing bacterium isolated from marsh soil.</title>
        <authorList>
            <person name="Watanabe M."/>
            <person name="Takahashi A."/>
            <person name="Kojima H."/>
            <person name="Fukui M."/>
        </authorList>
    </citation>
    <scope>NUCLEOTIDE SEQUENCE [LARGE SCALE GENOMIC DNA]</scope>
    <source>
        <strain evidence="12 13">PPLL</strain>
    </source>
</reference>
<keyword evidence="13" id="KW-1185">Reference proteome</keyword>
<dbReference type="PANTHER" id="PTHR47861">
    <property type="entry name" value="FKBP-TYPE PEPTIDYL-PROLYL CIS-TRANS ISOMERASE SLYD"/>
    <property type="match status" value="1"/>
</dbReference>
<evidence type="ECO:0000256" key="1">
    <source>
        <dbReference type="ARBA" id="ARBA00000971"/>
    </source>
</evidence>
<keyword evidence="4" id="KW-0963">Cytoplasm</keyword>
<evidence type="ECO:0000256" key="6">
    <source>
        <dbReference type="ARBA" id="ARBA00023186"/>
    </source>
</evidence>
<dbReference type="PANTHER" id="PTHR47861:SF3">
    <property type="entry name" value="FKBP-TYPE PEPTIDYL-PROLYL CIS-TRANS ISOMERASE SLYD"/>
    <property type="match status" value="1"/>
</dbReference>
<dbReference type="Gene3D" id="3.10.50.40">
    <property type="match status" value="1"/>
</dbReference>